<dbReference type="Pfam" id="PF00379">
    <property type="entry name" value="Chitin_bind_4"/>
    <property type="match status" value="1"/>
</dbReference>
<evidence type="ECO:0000256" key="3">
    <source>
        <dbReference type="SAM" id="MobiDB-lite"/>
    </source>
</evidence>
<feature type="compositionally biased region" description="Gly residues" evidence="3">
    <location>
        <begin position="63"/>
        <end position="75"/>
    </location>
</feature>
<proteinExistence type="predicted"/>
<feature type="region of interest" description="Disordered" evidence="3">
    <location>
        <begin position="132"/>
        <end position="151"/>
    </location>
</feature>
<dbReference type="EnsemblMetazoa" id="AALFPA23_015305.R22216">
    <property type="protein sequence ID" value="AALFPA23_015305.P22216"/>
    <property type="gene ID" value="AALFPA23_015305"/>
</dbReference>
<reference evidence="6" key="1">
    <citation type="journal article" date="2015" name="Proc. Natl. Acad. Sci. U.S.A.">
        <title>Genome sequence of the Asian Tiger mosquito, Aedes albopictus, reveals insights into its biology, genetics, and evolution.</title>
        <authorList>
            <person name="Chen X.G."/>
            <person name="Jiang X."/>
            <person name="Gu J."/>
            <person name="Xu M."/>
            <person name="Wu Y."/>
            <person name="Deng Y."/>
            <person name="Zhang C."/>
            <person name="Bonizzoni M."/>
            <person name="Dermauw W."/>
            <person name="Vontas J."/>
            <person name="Armbruster P."/>
            <person name="Huang X."/>
            <person name="Yang Y."/>
            <person name="Zhang H."/>
            <person name="He W."/>
            <person name="Peng H."/>
            <person name="Liu Y."/>
            <person name="Wu K."/>
            <person name="Chen J."/>
            <person name="Lirakis M."/>
            <person name="Topalis P."/>
            <person name="Van Leeuwen T."/>
            <person name="Hall A.B."/>
            <person name="Jiang X."/>
            <person name="Thorpe C."/>
            <person name="Mueller R.L."/>
            <person name="Sun C."/>
            <person name="Waterhouse R.M."/>
            <person name="Yan G."/>
            <person name="Tu Z.J."/>
            <person name="Fang X."/>
            <person name="James A.A."/>
        </authorList>
    </citation>
    <scope>NUCLEOTIDE SEQUENCE [LARGE SCALE GENOMIC DNA]</scope>
    <source>
        <strain evidence="6">Foshan</strain>
    </source>
</reference>
<dbReference type="PANTHER" id="PTHR10380">
    <property type="entry name" value="CUTICLE PROTEIN"/>
    <property type="match status" value="1"/>
</dbReference>
<keyword evidence="6" id="KW-1185">Reference proteome</keyword>
<reference evidence="5" key="2">
    <citation type="submission" date="2025-05" db="UniProtKB">
        <authorList>
            <consortium name="EnsemblMetazoa"/>
        </authorList>
    </citation>
    <scope>IDENTIFICATION</scope>
    <source>
        <strain evidence="5">Foshan</strain>
    </source>
</reference>
<dbReference type="PROSITE" id="PS00233">
    <property type="entry name" value="CHIT_BIND_RR_1"/>
    <property type="match status" value="1"/>
</dbReference>
<dbReference type="RefSeq" id="XP_062706253.1">
    <property type="nucleotide sequence ID" value="XM_062850269.1"/>
</dbReference>
<dbReference type="InterPro" id="IPR031311">
    <property type="entry name" value="CHIT_BIND_RR_consensus"/>
</dbReference>
<protein>
    <submittedName>
        <fullName evidence="5">Uncharacterized protein</fullName>
    </submittedName>
</protein>
<dbReference type="InterPro" id="IPR000618">
    <property type="entry name" value="Insect_cuticle"/>
</dbReference>
<feature type="signal peptide" evidence="4">
    <location>
        <begin position="1"/>
        <end position="17"/>
    </location>
</feature>
<feature type="chain" id="PRO_5046181351" evidence="4">
    <location>
        <begin position="18"/>
        <end position="243"/>
    </location>
</feature>
<dbReference type="PROSITE" id="PS51155">
    <property type="entry name" value="CHIT_BIND_RR_2"/>
    <property type="match status" value="1"/>
</dbReference>
<name>A0ABM1Z5K2_AEDAL</name>
<dbReference type="InterPro" id="IPR050468">
    <property type="entry name" value="Cuticle_Struct_Prot"/>
</dbReference>
<organism evidence="5 6">
    <name type="scientific">Aedes albopictus</name>
    <name type="common">Asian tiger mosquito</name>
    <name type="synonym">Stegomyia albopicta</name>
    <dbReference type="NCBI Taxonomy" id="7160"/>
    <lineage>
        <taxon>Eukaryota</taxon>
        <taxon>Metazoa</taxon>
        <taxon>Ecdysozoa</taxon>
        <taxon>Arthropoda</taxon>
        <taxon>Hexapoda</taxon>
        <taxon>Insecta</taxon>
        <taxon>Pterygota</taxon>
        <taxon>Neoptera</taxon>
        <taxon>Endopterygota</taxon>
        <taxon>Diptera</taxon>
        <taxon>Nematocera</taxon>
        <taxon>Culicoidea</taxon>
        <taxon>Culicidae</taxon>
        <taxon>Culicinae</taxon>
        <taxon>Aedini</taxon>
        <taxon>Aedes</taxon>
        <taxon>Stegomyia</taxon>
    </lineage>
</organism>
<evidence type="ECO:0000256" key="2">
    <source>
        <dbReference type="PROSITE-ProRule" id="PRU00497"/>
    </source>
</evidence>
<evidence type="ECO:0000313" key="5">
    <source>
        <dbReference type="EnsemblMetazoa" id="AALFPA23_015305.P22216"/>
    </source>
</evidence>
<keyword evidence="4" id="KW-0732">Signal</keyword>
<evidence type="ECO:0000313" key="6">
    <source>
        <dbReference type="Proteomes" id="UP000069940"/>
    </source>
</evidence>
<accession>A0ABM1Z5K2</accession>
<dbReference type="GeneID" id="109420716"/>
<feature type="compositionally biased region" description="Low complexity" evidence="3">
    <location>
        <begin position="76"/>
        <end position="88"/>
    </location>
</feature>
<feature type="region of interest" description="Disordered" evidence="3">
    <location>
        <begin position="63"/>
        <end position="88"/>
    </location>
</feature>
<dbReference type="PANTHER" id="PTHR10380:SF200">
    <property type="entry name" value="CUTICULAR PROTEIN 49AB-RELATED"/>
    <property type="match status" value="1"/>
</dbReference>
<dbReference type="Proteomes" id="UP000069940">
    <property type="component" value="Unassembled WGS sequence"/>
</dbReference>
<evidence type="ECO:0000256" key="1">
    <source>
        <dbReference type="ARBA" id="ARBA00022460"/>
    </source>
</evidence>
<evidence type="ECO:0000256" key="4">
    <source>
        <dbReference type="SAM" id="SignalP"/>
    </source>
</evidence>
<keyword evidence="1 2" id="KW-0193">Cuticle</keyword>
<sequence length="243" mass="26175">MKCLIVFSVLTLGCALAQNLNDGRYYPELLRGKFDDGQYRPDNAGSYRPDGAGGFVQRGSGGFGGQRGGSSGFGSGNRFASSNANRARPSAPVKFTPVFSQQSAPVKFTPVFAQPSAPVFVPASSTFGANNKNRGFGGSSASRDGADGVKEDTREMNEDGYSYRFLTENQIQVAETGRIENRGSDNEVLRTNGFYEFVGDDGVRYRVDYVADENGFQAQGDHLPTPPPIPEEIVRALQLLSQS</sequence>